<dbReference type="Pfam" id="PF04399">
    <property type="entry name" value="Glutaredoxin2_C"/>
    <property type="match status" value="1"/>
</dbReference>
<dbReference type="PROSITE" id="PS50404">
    <property type="entry name" value="GST_NTER"/>
    <property type="match status" value="1"/>
</dbReference>
<sequence>MKLYIYEHCPFCIRVRMIFGIKNIPVDLIVLMNNDEYTPKYMIGKKIVPILMKQDGSYMSESLDIISYIDSLDNKSCIIGIPRLSVTTWFQNVNSYVYKLLMPYLSTPLFSEFSTLEARKYFINKKESTYGKFSDLKKNRLVFIQDINYDLYKLGSLIIYSNAINGELSFNDFQIFPLLHLLHLIPEIEYPLCVQRYYSYIVQQTKISSLFIGEDQSS</sequence>
<dbReference type="NCBIfam" id="TIGR02182">
    <property type="entry name" value="GRXB"/>
    <property type="match status" value="1"/>
</dbReference>
<dbReference type="InterPro" id="IPR036282">
    <property type="entry name" value="Glutathione-S-Trfase_C_sf"/>
</dbReference>
<evidence type="ECO:0000259" key="1">
    <source>
        <dbReference type="PROSITE" id="PS50404"/>
    </source>
</evidence>
<dbReference type="SUPFAM" id="SSF52833">
    <property type="entry name" value="Thioredoxin-like"/>
    <property type="match status" value="1"/>
</dbReference>
<name>A0A803GCC6_9GAMM</name>
<dbReference type="InterPro" id="IPR011901">
    <property type="entry name" value="Grx2"/>
</dbReference>
<dbReference type="GO" id="GO:0005829">
    <property type="term" value="C:cytosol"/>
    <property type="evidence" value="ECO:0007669"/>
    <property type="project" value="InterPro"/>
</dbReference>
<dbReference type="InterPro" id="IPR004045">
    <property type="entry name" value="Glutathione_S-Trfase_N"/>
</dbReference>
<dbReference type="RefSeq" id="WP_157990902.1">
    <property type="nucleotide sequence ID" value="NZ_LR217737.1"/>
</dbReference>
<dbReference type="InterPro" id="IPR007494">
    <property type="entry name" value="Glutaredoxin2_C"/>
</dbReference>
<dbReference type="NCBIfam" id="NF007702">
    <property type="entry name" value="PRK10387.1"/>
    <property type="match status" value="1"/>
</dbReference>
<organism evidence="2 3">
    <name type="scientific">Candidatus Erwinia haradaeae</name>
    <dbReference type="NCBI Taxonomy" id="1922217"/>
    <lineage>
        <taxon>Bacteria</taxon>
        <taxon>Pseudomonadati</taxon>
        <taxon>Pseudomonadota</taxon>
        <taxon>Gammaproteobacteria</taxon>
        <taxon>Enterobacterales</taxon>
        <taxon>Erwiniaceae</taxon>
        <taxon>Erwinia</taxon>
    </lineage>
</organism>
<dbReference type="Pfam" id="PF13417">
    <property type="entry name" value="GST_N_3"/>
    <property type="match status" value="1"/>
</dbReference>
<dbReference type="Gene3D" id="1.20.1050.10">
    <property type="match status" value="1"/>
</dbReference>
<gene>
    <name evidence="2" type="primary">grxB</name>
    <name evidence="2" type="ORF">ERCIPICE3303_215</name>
</gene>
<dbReference type="AlphaFoldDB" id="A0A803GCC6"/>
<dbReference type="InterPro" id="IPR036249">
    <property type="entry name" value="Thioredoxin-like_sf"/>
</dbReference>
<dbReference type="EMBL" id="LR217737">
    <property type="protein sequence ID" value="VFP87687.1"/>
    <property type="molecule type" value="Genomic_DNA"/>
</dbReference>
<dbReference type="SUPFAM" id="SSF47616">
    <property type="entry name" value="GST C-terminal domain-like"/>
    <property type="match status" value="1"/>
</dbReference>
<evidence type="ECO:0000313" key="2">
    <source>
        <dbReference type="EMBL" id="VFP87687.1"/>
    </source>
</evidence>
<dbReference type="Proteomes" id="UP000294289">
    <property type="component" value="Chromosome"/>
</dbReference>
<protein>
    <submittedName>
        <fullName evidence="2">Glutaredoxin 2</fullName>
    </submittedName>
</protein>
<feature type="domain" description="GST N-terminal" evidence="1">
    <location>
        <begin position="1"/>
        <end position="77"/>
    </location>
</feature>
<proteinExistence type="predicted"/>
<evidence type="ECO:0000313" key="3">
    <source>
        <dbReference type="Proteomes" id="UP000294289"/>
    </source>
</evidence>
<accession>A0A803GCC6</accession>
<dbReference type="Gene3D" id="3.40.30.10">
    <property type="entry name" value="Glutaredoxin"/>
    <property type="match status" value="1"/>
</dbReference>
<dbReference type="OrthoDB" id="5291571at2"/>
<reference evidence="2 3" key="1">
    <citation type="submission" date="2019-02" db="EMBL/GenBank/DDBJ databases">
        <authorList>
            <person name="Manzano-Marin A."/>
            <person name="Manzano-Marin A."/>
        </authorList>
    </citation>
    <scope>NUCLEOTIDE SEQUENCE [LARGE SCALE GENOMIC DNA]</scope>
    <source>
        <strain evidence="2 3">ErCipiceae</strain>
    </source>
</reference>